<dbReference type="GO" id="GO:0004812">
    <property type="term" value="F:aminoacyl-tRNA ligase activity"/>
    <property type="evidence" value="ECO:0007669"/>
    <property type="project" value="UniProtKB-KW"/>
</dbReference>
<dbReference type="GO" id="GO:0000049">
    <property type="term" value="F:tRNA binding"/>
    <property type="evidence" value="ECO:0007669"/>
    <property type="project" value="InterPro"/>
</dbReference>
<protein>
    <recommendedName>
        <fullName evidence="8">Phenylalanyl-tRNA synthetase</fullName>
    </recommendedName>
</protein>
<dbReference type="GO" id="GO:0006412">
    <property type="term" value="P:translation"/>
    <property type="evidence" value="ECO:0007669"/>
    <property type="project" value="UniProtKB-KW"/>
</dbReference>
<dbReference type="GO" id="GO:0005524">
    <property type="term" value="F:ATP binding"/>
    <property type="evidence" value="ECO:0007669"/>
    <property type="project" value="UniProtKB-KW"/>
</dbReference>
<dbReference type="EMBL" id="CP001359">
    <property type="protein sequence ID" value="ACL66912.1"/>
    <property type="molecule type" value="Genomic_DNA"/>
</dbReference>
<feature type="domain" description="FDX-ACB" evidence="10">
    <location>
        <begin position="265"/>
        <end position="377"/>
    </location>
</feature>
<comment type="similarity">
    <text evidence="1">Belongs to the class-II aminoacyl-tRNA synthetase family.</text>
</comment>
<dbReference type="PROSITE" id="PS50862">
    <property type="entry name" value="AA_TRNA_LIGASE_II"/>
    <property type="match status" value="1"/>
</dbReference>
<evidence type="ECO:0000256" key="2">
    <source>
        <dbReference type="ARBA" id="ARBA00022598"/>
    </source>
</evidence>
<evidence type="ECO:0000256" key="7">
    <source>
        <dbReference type="ARBA" id="ARBA00023146"/>
    </source>
</evidence>
<sequence>MSKLPVLSPGALERALALRDLTDPAQGPHAVQLVLRKVVDALSGAWRCPVAVERASPVVAVADNYDRLHYPPGGAARDARHTRYVSDTHLLRTQTTALVPPALRRLAAAPPQDVLLVCPGMVYRRDAIDRLHTGEPHQVDLWRIRRGPPLGVHELAEMIAGAVRAVLPELTLSVVPSPHPYTREGRQIDVRVRGEWIEIGECGLVTPEVLAEAGLPEDASGLAMGLGLDRLVMLAKGLDDIRLLRSDDPRIAAQMQDLSPWRPVSRHPPMRRDLSVAVAADAGAEALGDRVREALGPRAADVEDIEVRSETPWEALPESARARLGMRPGQKNVLLRLVLRALGRTLTDDEANRLRDAVYAAVHEGTEHAWACGAVPAS</sequence>
<dbReference type="KEGG" id="acp:A2cp1_3582"/>
<dbReference type="Pfam" id="PF01409">
    <property type="entry name" value="tRNA-synt_2d"/>
    <property type="match status" value="1"/>
</dbReference>
<organism evidence="11 12">
    <name type="scientific">Anaeromyxobacter dehalogenans (strain ATCC BAA-258 / DSM 21875 / 2CP-1)</name>
    <dbReference type="NCBI Taxonomy" id="455488"/>
    <lineage>
        <taxon>Bacteria</taxon>
        <taxon>Pseudomonadati</taxon>
        <taxon>Myxococcota</taxon>
        <taxon>Myxococcia</taxon>
        <taxon>Myxococcales</taxon>
        <taxon>Cystobacterineae</taxon>
        <taxon>Anaeromyxobacteraceae</taxon>
        <taxon>Anaeromyxobacter</taxon>
    </lineage>
</organism>
<dbReference type="InterPro" id="IPR045864">
    <property type="entry name" value="aa-tRNA-synth_II/BPL/LPL"/>
</dbReference>
<evidence type="ECO:0000256" key="6">
    <source>
        <dbReference type="ARBA" id="ARBA00022946"/>
    </source>
</evidence>
<dbReference type="Gene3D" id="3.30.930.10">
    <property type="entry name" value="Bira Bifunctional Protein, Domain 2"/>
    <property type="match status" value="1"/>
</dbReference>
<evidence type="ECO:0000259" key="9">
    <source>
        <dbReference type="PROSITE" id="PS50862"/>
    </source>
</evidence>
<evidence type="ECO:0000256" key="5">
    <source>
        <dbReference type="ARBA" id="ARBA00022917"/>
    </source>
</evidence>
<keyword evidence="5" id="KW-0648">Protein biosynthesis</keyword>
<dbReference type="HOGENOM" id="CLU_022696_2_0_7"/>
<dbReference type="InterPro" id="IPR005121">
    <property type="entry name" value="Fdx_antiC-bd"/>
</dbReference>
<name>B8J617_ANAD2</name>
<keyword evidence="7" id="KW-0030">Aminoacyl-tRNA synthetase</keyword>
<evidence type="ECO:0000313" key="12">
    <source>
        <dbReference type="Proteomes" id="UP000007089"/>
    </source>
</evidence>
<dbReference type="AlphaFoldDB" id="B8J617"/>
<dbReference type="PROSITE" id="PS51447">
    <property type="entry name" value="FDX_ACB"/>
    <property type="match status" value="1"/>
</dbReference>
<dbReference type="InterPro" id="IPR002319">
    <property type="entry name" value="Phenylalanyl-tRNA_Synthase"/>
</dbReference>
<keyword evidence="2" id="KW-0436">Ligase</keyword>
<dbReference type="GO" id="GO:0043039">
    <property type="term" value="P:tRNA aminoacylation"/>
    <property type="evidence" value="ECO:0007669"/>
    <property type="project" value="InterPro"/>
</dbReference>
<dbReference type="SUPFAM" id="SSF55681">
    <property type="entry name" value="Class II aaRS and biotin synthetases"/>
    <property type="match status" value="1"/>
</dbReference>
<evidence type="ECO:0000256" key="8">
    <source>
        <dbReference type="ARBA" id="ARBA00031194"/>
    </source>
</evidence>
<proteinExistence type="inferred from homology"/>
<dbReference type="Proteomes" id="UP000007089">
    <property type="component" value="Chromosome"/>
</dbReference>
<keyword evidence="3" id="KW-0547">Nucleotide-binding</keyword>
<evidence type="ECO:0000256" key="1">
    <source>
        <dbReference type="ARBA" id="ARBA00008226"/>
    </source>
</evidence>
<dbReference type="InterPro" id="IPR036690">
    <property type="entry name" value="Fdx_antiC-bd_sf"/>
</dbReference>
<evidence type="ECO:0000259" key="10">
    <source>
        <dbReference type="PROSITE" id="PS51447"/>
    </source>
</evidence>
<evidence type="ECO:0000313" key="11">
    <source>
        <dbReference type="EMBL" id="ACL66912.1"/>
    </source>
</evidence>
<dbReference type="RefSeq" id="WP_015934694.1">
    <property type="nucleotide sequence ID" value="NC_011891.1"/>
</dbReference>
<dbReference type="SUPFAM" id="SSF54991">
    <property type="entry name" value="Anticodon-binding domain of PheRS"/>
    <property type="match status" value="1"/>
</dbReference>
<evidence type="ECO:0000256" key="4">
    <source>
        <dbReference type="ARBA" id="ARBA00022840"/>
    </source>
</evidence>
<feature type="domain" description="Aminoacyl-transfer RNA synthetases class-II family profile" evidence="9">
    <location>
        <begin position="120"/>
        <end position="260"/>
    </location>
</feature>
<dbReference type="Gene3D" id="3.30.70.380">
    <property type="entry name" value="Ferrodoxin-fold anticodon-binding domain"/>
    <property type="match status" value="1"/>
</dbReference>
<dbReference type="InterPro" id="IPR006195">
    <property type="entry name" value="aa-tRNA-synth_II"/>
</dbReference>
<gene>
    <name evidence="11" type="ordered locus">A2cp1_3582</name>
</gene>
<accession>B8J617</accession>
<evidence type="ECO:0000256" key="3">
    <source>
        <dbReference type="ARBA" id="ARBA00022741"/>
    </source>
</evidence>
<reference evidence="11" key="1">
    <citation type="submission" date="2009-01" db="EMBL/GenBank/DDBJ databases">
        <title>Complete sequence of Anaeromyxobacter dehalogenans 2CP-1.</title>
        <authorList>
            <consortium name="US DOE Joint Genome Institute"/>
            <person name="Lucas S."/>
            <person name="Copeland A."/>
            <person name="Lapidus A."/>
            <person name="Glavina del Rio T."/>
            <person name="Dalin E."/>
            <person name="Tice H."/>
            <person name="Bruce D."/>
            <person name="Goodwin L."/>
            <person name="Pitluck S."/>
            <person name="Saunders E."/>
            <person name="Brettin T."/>
            <person name="Detter J.C."/>
            <person name="Han C."/>
            <person name="Larimer F."/>
            <person name="Land M."/>
            <person name="Hauser L."/>
            <person name="Kyrpides N."/>
            <person name="Ovchinnikova G."/>
            <person name="Beliaev A.S."/>
            <person name="Richardson P."/>
        </authorList>
    </citation>
    <scope>NUCLEOTIDE SEQUENCE</scope>
    <source>
        <strain evidence="11">2CP-1</strain>
    </source>
</reference>
<keyword evidence="12" id="KW-1185">Reference proteome</keyword>
<dbReference type="SMART" id="SM00896">
    <property type="entry name" value="FDX-ACB"/>
    <property type="match status" value="1"/>
</dbReference>
<keyword evidence="4" id="KW-0067">ATP-binding</keyword>
<keyword evidence="6" id="KW-0809">Transit peptide</keyword>